<proteinExistence type="predicted"/>
<accession>A0A425DIC4</accession>
<dbReference type="EMBL" id="MZMZ02001581">
    <property type="protein sequence ID" value="RQM28950.1"/>
    <property type="molecule type" value="Genomic_DNA"/>
</dbReference>
<name>A0A425DIC4_APHAT</name>
<sequence>MNKEHLQKQIGTKFVVLKALREGFLVLRYPSGTSVARKLPISQAVVGIVDDVITDKKFDASKYDKLPNDDKKAIYDLFKITRYDQTLRNPLMNPYELDEADKYKMELDKLKVGKISYAKLMKALKGESLTLSAAEVKPNDFDLLLHPANAKKVPAAQKASKDIVKNVATPFVGEDIANAGRRLVQSMTGKGFLKGSQAAKDHMAKLRSMKKSKTVGGSFRLS</sequence>
<dbReference type="VEuPathDB" id="FungiDB:H257_18637"/>
<comment type="caution">
    <text evidence="1">The sequence shown here is derived from an EMBL/GenBank/DDBJ whole genome shotgun (WGS) entry which is preliminary data.</text>
</comment>
<protein>
    <submittedName>
        <fullName evidence="1">Uncharacterized protein</fullName>
    </submittedName>
</protein>
<dbReference type="AlphaFoldDB" id="A0A425DIC4"/>
<dbReference type="Proteomes" id="UP000284702">
    <property type="component" value="Unassembled WGS sequence"/>
</dbReference>
<gene>
    <name evidence="1" type="ORF">B5M09_011826</name>
</gene>
<organism evidence="1 2">
    <name type="scientific">Aphanomyces astaci</name>
    <name type="common">Crayfish plague agent</name>
    <dbReference type="NCBI Taxonomy" id="112090"/>
    <lineage>
        <taxon>Eukaryota</taxon>
        <taxon>Sar</taxon>
        <taxon>Stramenopiles</taxon>
        <taxon>Oomycota</taxon>
        <taxon>Saprolegniomycetes</taxon>
        <taxon>Saprolegniales</taxon>
        <taxon>Verrucalvaceae</taxon>
        <taxon>Aphanomyces</taxon>
    </lineage>
</organism>
<keyword evidence="2" id="KW-1185">Reference proteome</keyword>
<reference evidence="1" key="1">
    <citation type="submission" date="2018-07" db="EMBL/GenBank/DDBJ databases">
        <title>Annotation of Aphanomyces astaci genome assembly.</title>
        <authorList>
            <person name="Studholme D.J."/>
        </authorList>
    </citation>
    <scope>NUCLEOTIDE SEQUENCE [LARGE SCALE GENOMIC DNA]</scope>
    <source>
        <strain evidence="1">Pc</strain>
    </source>
</reference>
<evidence type="ECO:0000313" key="2">
    <source>
        <dbReference type="Proteomes" id="UP000284702"/>
    </source>
</evidence>
<evidence type="ECO:0000313" key="1">
    <source>
        <dbReference type="EMBL" id="RQM28950.1"/>
    </source>
</evidence>